<sequence>MEEIMRKTIKELFGVDLAAQITVNDVPEVPERVPGIDAGQIFIKEMVAMASIWYLYDQRSGLYLYGPTGSGKSSFSRQFMARLNRSVYEFHSTPQSEPAEFKGGFHLKGGNTVWVDGPLTAAARAGAVLLVDELDTLNPGCAMVLKSVLDGGSIALPELGEYVVPKKGFRVVATGNTAGNGDAWGRYASVRRQNIALMDCFAKIEVGYMPEGLETGLLGKMFPKLPATIIKGFVDLANDVRKLFIGAEDAPPSIDVTLSTRDMVRTMGYFAILMKRQKSLPENVMDALAISLPFGENAALKVAITGILQRRGFT</sequence>
<protein>
    <submittedName>
        <fullName evidence="4">ATPase</fullName>
    </submittedName>
</protein>
<dbReference type="GO" id="GO:0030687">
    <property type="term" value="C:preribosome, large subunit precursor"/>
    <property type="evidence" value="ECO:0007669"/>
    <property type="project" value="TreeGrafter"/>
</dbReference>
<evidence type="ECO:0000259" key="3">
    <source>
        <dbReference type="SMART" id="SM00382"/>
    </source>
</evidence>
<evidence type="ECO:0000256" key="1">
    <source>
        <dbReference type="ARBA" id="ARBA00022741"/>
    </source>
</evidence>
<name>T1C2N0_9ZZZZ</name>
<dbReference type="InterPro" id="IPR011704">
    <property type="entry name" value="ATPase_dyneun-rel_AAA"/>
</dbReference>
<reference evidence="4" key="2">
    <citation type="journal article" date="2014" name="ISME J.">
        <title>Microbial stratification in low pH oxic and suboxic macroscopic growths along an acid mine drainage.</title>
        <authorList>
            <person name="Mendez-Garcia C."/>
            <person name="Mesa V."/>
            <person name="Sprenger R.R."/>
            <person name="Richter M."/>
            <person name="Diez M.S."/>
            <person name="Solano J."/>
            <person name="Bargiela R."/>
            <person name="Golyshina O.V."/>
            <person name="Manteca A."/>
            <person name="Ramos J.L."/>
            <person name="Gallego J.R."/>
            <person name="Llorente I."/>
            <person name="Martins Dos Santos V.A."/>
            <person name="Jensen O.N."/>
            <person name="Pelaez A.I."/>
            <person name="Sanchez J."/>
            <person name="Ferrer M."/>
        </authorList>
    </citation>
    <scope>NUCLEOTIDE SEQUENCE</scope>
</reference>
<dbReference type="PANTHER" id="PTHR48103:SF2">
    <property type="entry name" value="MIDASIN"/>
    <property type="match status" value="1"/>
</dbReference>
<keyword evidence="1" id="KW-0547">Nucleotide-binding</keyword>
<gene>
    <name evidence="4" type="ORF">B1B_01803</name>
</gene>
<comment type="caution">
    <text evidence="4">The sequence shown here is derived from an EMBL/GenBank/DDBJ whole genome shotgun (WGS) entry which is preliminary data.</text>
</comment>
<evidence type="ECO:0000256" key="2">
    <source>
        <dbReference type="ARBA" id="ARBA00022840"/>
    </source>
</evidence>
<dbReference type="GO" id="GO:0005634">
    <property type="term" value="C:nucleus"/>
    <property type="evidence" value="ECO:0007669"/>
    <property type="project" value="TreeGrafter"/>
</dbReference>
<keyword evidence="2" id="KW-0067">ATP-binding</keyword>
<dbReference type="SUPFAM" id="SSF52540">
    <property type="entry name" value="P-loop containing nucleoside triphosphate hydrolases"/>
    <property type="match status" value="1"/>
</dbReference>
<dbReference type="GO" id="GO:0000055">
    <property type="term" value="P:ribosomal large subunit export from nucleus"/>
    <property type="evidence" value="ECO:0007669"/>
    <property type="project" value="TreeGrafter"/>
</dbReference>
<dbReference type="PANTHER" id="PTHR48103">
    <property type="entry name" value="MIDASIN-RELATED"/>
    <property type="match status" value="1"/>
</dbReference>
<dbReference type="InterPro" id="IPR003593">
    <property type="entry name" value="AAA+_ATPase"/>
</dbReference>
<dbReference type="CDD" id="cd00009">
    <property type="entry name" value="AAA"/>
    <property type="match status" value="1"/>
</dbReference>
<feature type="domain" description="AAA+ ATPase" evidence="3">
    <location>
        <begin position="58"/>
        <end position="199"/>
    </location>
</feature>
<dbReference type="GO" id="GO:0005524">
    <property type="term" value="F:ATP binding"/>
    <property type="evidence" value="ECO:0007669"/>
    <property type="project" value="UniProtKB-KW"/>
</dbReference>
<dbReference type="EMBL" id="AUZY01001094">
    <property type="protein sequence ID" value="EQD76267.1"/>
    <property type="molecule type" value="Genomic_DNA"/>
</dbReference>
<dbReference type="Gene3D" id="3.40.50.300">
    <property type="entry name" value="P-loop containing nucleotide triphosphate hydrolases"/>
    <property type="match status" value="1"/>
</dbReference>
<dbReference type="InterPro" id="IPR027417">
    <property type="entry name" value="P-loop_NTPase"/>
</dbReference>
<proteinExistence type="predicted"/>
<organism evidence="4">
    <name type="scientific">mine drainage metagenome</name>
    <dbReference type="NCBI Taxonomy" id="410659"/>
    <lineage>
        <taxon>unclassified sequences</taxon>
        <taxon>metagenomes</taxon>
        <taxon>ecological metagenomes</taxon>
    </lineage>
</organism>
<evidence type="ECO:0000313" key="4">
    <source>
        <dbReference type="EMBL" id="EQD76267.1"/>
    </source>
</evidence>
<dbReference type="SMART" id="SM00382">
    <property type="entry name" value="AAA"/>
    <property type="match status" value="1"/>
</dbReference>
<reference evidence="4" key="1">
    <citation type="submission" date="2013-08" db="EMBL/GenBank/DDBJ databases">
        <authorList>
            <person name="Mendez C."/>
            <person name="Richter M."/>
            <person name="Ferrer M."/>
            <person name="Sanchez J."/>
        </authorList>
    </citation>
    <scope>NUCLEOTIDE SEQUENCE</scope>
</reference>
<dbReference type="GO" id="GO:0016887">
    <property type="term" value="F:ATP hydrolysis activity"/>
    <property type="evidence" value="ECO:0007669"/>
    <property type="project" value="InterPro"/>
</dbReference>
<accession>T1C2N0</accession>
<dbReference type="GO" id="GO:0000027">
    <property type="term" value="P:ribosomal large subunit assembly"/>
    <property type="evidence" value="ECO:0007669"/>
    <property type="project" value="TreeGrafter"/>
</dbReference>
<dbReference type="Pfam" id="PF07728">
    <property type="entry name" value="AAA_5"/>
    <property type="match status" value="1"/>
</dbReference>
<dbReference type="AlphaFoldDB" id="T1C2N0"/>